<accession>A0A4R7VYG4</accession>
<dbReference type="InterPro" id="IPR045361">
    <property type="entry name" value="CIS_tube_prot_N"/>
</dbReference>
<feature type="domain" description="LysM" evidence="1">
    <location>
        <begin position="177"/>
        <end position="224"/>
    </location>
</feature>
<dbReference type="AlphaFoldDB" id="A0A4R7VYG4"/>
<dbReference type="InterPro" id="IPR036779">
    <property type="entry name" value="LysM_dom_sf"/>
</dbReference>
<dbReference type="Pfam" id="PF19266">
    <property type="entry name" value="CIS_tube"/>
    <property type="match status" value="1"/>
</dbReference>
<dbReference type="RefSeq" id="WP_243866279.1">
    <property type="nucleotide sequence ID" value="NZ_SOCP01000003.1"/>
</dbReference>
<proteinExistence type="predicted"/>
<name>A0A4R7VYG4_9PSEU</name>
<dbReference type="EMBL" id="SOCP01000003">
    <property type="protein sequence ID" value="TDV54775.1"/>
    <property type="molecule type" value="Genomic_DNA"/>
</dbReference>
<organism evidence="2 3">
    <name type="scientific">Actinophytocola oryzae</name>
    <dbReference type="NCBI Taxonomy" id="502181"/>
    <lineage>
        <taxon>Bacteria</taxon>
        <taxon>Bacillati</taxon>
        <taxon>Actinomycetota</taxon>
        <taxon>Actinomycetes</taxon>
        <taxon>Pseudonocardiales</taxon>
        <taxon>Pseudonocardiaceae</taxon>
    </lineage>
</organism>
<gene>
    <name evidence="2" type="ORF">CLV71_10315</name>
</gene>
<comment type="caution">
    <text evidence="2">The sequence shown here is derived from an EMBL/GenBank/DDBJ whole genome shotgun (WGS) entry which is preliminary data.</text>
</comment>
<sequence length="231" mass="25034">MNPSLVKARLVVMEPPASVGAKPGGRLATVAFQFNPSTLSLSKNTEWRRKPARMAEEAALPEFVGSGPRNLSVSVFLDATATHDNSVEDRVEKLLGACVPTKRSIQKKQPASPWVRFEWGTARSVSFDGVLSSLSIEYSLFDVDGKPLRATCALSIEEAGFSTPGQNPTSGSREARRTHRLVAGDTLPQLAFREYGDATAWRVIAEANDIDDPMTLVPGRELLVPATKGDR</sequence>
<dbReference type="PROSITE" id="PS51782">
    <property type="entry name" value="LYSM"/>
    <property type="match status" value="1"/>
</dbReference>
<evidence type="ECO:0000313" key="3">
    <source>
        <dbReference type="Proteomes" id="UP000294927"/>
    </source>
</evidence>
<dbReference type="Proteomes" id="UP000294927">
    <property type="component" value="Unassembled WGS sequence"/>
</dbReference>
<evidence type="ECO:0000313" key="2">
    <source>
        <dbReference type="EMBL" id="TDV54775.1"/>
    </source>
</evidence>
<protein>
    <submittedName>
        <fullName evidence="2">LysM domain-containing protein</fullName>
    </submittedName>
</protein>
<dbReference type="Gene3D" id="3.10.350.10">
    <property type="entry name" value="LysM domain"/>
    <property type="match status" value="1"/>
</dbReference>
<dbReference type="InterPro" id="IPR018392">
    <property type="entry name" value="LysM"/>
</dbReference>
<reference evidence="2 3" key="1">
    <citation type="submission" date="2019-03" db="EMBL/GenBank/DDBJ databases">
        <title>Genomic Encyclopedia of Archaeal and Bacterial Type Strains, Phase II (KMG-II): from individual species to whole genera.</title>
        <authorList>
            <person name="Goeker M."/>
        </authorList>
    </citation>
    <scope>NUCLEOTIDE SEQUENCE [LARGE SCALE GENOMIC DNA]</scope>
    <source>
        <strain evidence="2 3">DSM 45499</strain>
    </source>
</reference>
<keyword evidence="3" id="KW-1185">Reference proteome</keyword>
<evidence type="ECO:0000259" key="1">
    <source>
        <dbReference type="PROSITE" id="PS51782"/>
    </source>
</evidence>